<sequence>MEKPFSDGKDIQTGLPIISLYGKNKKPNKEQLSELDLVIYDIQDVGARFYTYISSMHYMMEACAENQVEMMILDRPNPHASYVDGPILELEHQSFVGMHPIPVVYALTAGELAQMIVGEKWINQADQLKLEIIEMDNWNHQTQYELPISPSPNLPNDQSIKLYPSLCLFEGTKVSVGRGTDSPFQVIGLAETPDAGSYTFTPVSMPGYSKYPKHENTVCYGKDLREVQVSRELNLEYLINMYKASPDEFFNSFFTKLAGTESLEVQIKQGQSAKQIKDSWQSDLIEYQKLREKYLLYDD</sequence>
<dbReference type="PANTHER" id="PTHR42915:SF1">
    <property type="entry name" value="PEPTIDOGLYCAN BETA-N-ACETYLMURAMIDASE NAMZ"/>
    <property type="match status" value="1"/>
</dbReference>
<reference evidence="3 4" key="1">
    <citation type="submission" date="2022-10" db="EMBL/GenBank/DDBJ databases">
        <title>Comparative genomics and taxonomic characterization of three novel marine species of genus Reichenbachiella exhibiting antioxidant and polysaccharide degradation activities.</title>
        <authorList>
            <person name="Muhammad N."/>
            <person name="Lee Y.-J."/>
            <person name="Ko J."/>
            <person name="Kim S.-G."/>
        </authorList>
    </citation>
    <scope>NUCLEOTIDE SEQUENCE [LARGE SCALE GENOMIC DNA]</scope>
    <source>
        <strain evidence="3 4">ABR2-5</strain>
    </source>
</reference>
<dbReference type="RefSeq" id="WP_264136946.1">
    <property type="nucleotide sequence ID" value="NZ_JAOYOD010000001.1"/>
</dbReference>
<dbReference type="InterPro" id="IPR008302">
    <property type="entry name" value="NamZ"/>
</dbReference>
<evidence type="ECO:0000259" key="2">
    <source>
        <dbReference type="Pfam" id="PF20732"/>
    </source>
</evidence>
<dbReference type="PANTHER" id="PTHR42915">
    <property type="entry name" value="HYPOTHETICAL 460 KDA PROTEIN IN FEUA-SIGW INTERGENIC REGION [PRECURSOR]"/>
    <property type="match status" value="1"/>
</dbReference>
<evidence type="ECO:0000259" key="1">
    <source>
        <dbReference type="Pfam" id="PF07075"/>
    </source>
</evidence>
<dbReference type="InterPro" id="IPR048502">
    <property type="entry name" value="NamZ_N"/>
</dbReference>
<dbReference type="Gene3D" id="3.40.50.12170">
    <property type="entry name" value="Uncharacterised protein PF07075, DUF1343"/>
    <property type="match status" value="1"/>
</dbReference>
<dbReference type="Gene3D" id="3.90.1150.140">
    <property type="match status" value="1"/>
</dbReference>
<dbReference type="InterPro" id="IPR048503">
    <property type="entry name" value="NamZ_C"/>
</dbReference>
<organism evidence="3 4">
    <name type="scientific">Reichenbachiella ulvae</name>
    <dbReference type="NCBI Taxonomy" id="2980104"/>
    <lineage>
        <taxon>Bacteria</taxon>
        <taxon>Pseudomonadati</taxon>
        <taxon>Bacteroidota</taxon>
        <taxon>Cytophagia</taxon>
        <taxon>Cytophagales</taxon>
        <taxon>Reichenbachiellaceae</taxon>
        <taxon>Reichenbachiella</taxon>
    </lineage>
</organism>
<accession>A0ABT3CRI0</accession>
<proteinExistence type="predicted"/>
<evidence type="ECO:0000313" key="4">
    <source>
        <dbReference type="Proteomes" id="UP001300692"/>
    </source>
</evidence>
<gene>
    <name evidence="3" type="ORF">N7U62_05770</name>
</gene>
<feature type="domain" description="Peptidoglycan beta-N-acetylmuramidase NamZ C-terminal" evidence="2">
    <location>
        <begin position="162"/>
        <end position="297"/>
    </location>
</feature>
<dbReference type="EMBL" id="JAOYOD010000001">
    <property type="protein sequence ID" value="MCV9386161.1"/>
    <property type="molecule type" value="Genomic_DNA"/>
</dbReference>
<dbReference type="Pfam" id="PF20732">
    <property type="entry name" value="NamZ_C"/>
    <property type="match status" value="1"/>
</dbReference>
<protein>
    <submittedName>
        <fullName evidence="3">DUF1343 domain-containing protein</fullName>
    </submittedName>
</protein>
<evidence type="ECO:0000313" key="3">
    <source>
        <dbReference type="EMBL" id="MCV9386161.1"/>
    </source>
</evidence>
<keyword evidence="4" id="KW-1185">Reference proteome</keyword>
<name>A0ABT3CRI0_9BACT</name>
<feature type="domain" description="Peptidoglycan beta-N-acetylmuramidase NamZ N-terminal" evidence="1">
    <location>
        <begin position="5"/>
        <end position="157"/>
    </location>
</feature>
<dbReference type="Proteomes" id="UP001300692">
    <property type="component" value="Unassembled WGS sequence"/>
</dbReference>
<dbReference type="Pfam" id="PF07075">
    <property type="entry name" value="NamZ_N"/>
    <property type="match status" value="1"/>
</dbReference>
<comment type="caution">
    <text evidence="3">The sequence shown here is derived from an EMBL/GenBank/DDBJ whole genome shotgun (WGS) entry which is preliminary data.</text>
</comment>